<evidence type="ECO:0000256" key="2">
    <source>
        <dbReference type="ARBA" id="ARBA00022559"/>
    </source>
</evidence>
<evidence type="ECO:0000313" key="6">
    <source>
        <dbReference type="EMBL" id="CAD5117139.1"/>
    </source>
</evidence>
<dbReference type="PANTHER" id="PTHR11592:SF134">
    <property type="entry name" value="PHOSPHOLIPID HYDROPEROXIDE GLUTATHIONE PEROXIDASE"/>
    <property type="match status" value="1"/>
</dbReference>
<accession>A0A7I8VM97</accession>
<dbReference type="FunFam" id="3.40.30.10:FF:000545">
    <property type="entry name" value="Glutathione peroxidase"/>
    <property type="match status" value="1"/>
</dbReference>
<dbReference type="PROSITE" id="PS00763">
    <property type="entry name" value="GLUTATHIONE_PEROXID_2"/>
    <property type="match status" value="1"/>
</dbReference>
<dbReference type="OrthoDB" id="446890at2759"/>
<dbReference type="AlphaFoldDB" id="A0A7I8VM97"/>
<dbReference type="EMBL" id="CAJFCJ010000007">
    <property type="protein sequence ID" value="CAD5117139.1"/>
    <property type="molecule type" value="Genomic_DNA"/>
</dbReference>
<comment type="caution">
    <text evidence="6">The sequence shown here is derived from an EMBL/GenBank/DDBJ whole genome shotgun (WGS) entry which is preliminary data.</text>
</comment>
<dbReference type="PROSITE" id="PS51355">
    <property type="entry name" value="GLUTATHIONE_PEROXID_3"/>
    <property type="match status" value="1"/>
</dbReference>
<protein>
    <recommendedName>
        <fullName evidence="5">Glutathione peroxidase</fullName>
    </recommendedName>
</protein>
<dbReference type="PANTHER" id="PTHR11592">
    <property type="entry name" value="GLUTATHIONE PEROXIDASE"/>
    <property type="match status" value="1"/>
</dbReference>
<evidence type="ECO:0000256" key="5">
    <source>
        <dbReference type="RuleBase" id="RU000499"/>
    </source>
</evidence>
<evidence type="ECO:0000256" key="3">
    <source>
        <dbReference type="ARBA" id="ARBA00022933"/>
    </source>
</evidence>
<dbReference type="SUPFAM" id="SSF52833">
    <property type="entry name" value="Thioredoxin-like"/>
    <property type="match status" value="1"/>
</dbReference>
<reference evidence="6 7" key="1">
    <citation type="submission" date="2020-08" db="EMBL/GenBank/DDBJ databases">
        <authorList>
            <person name="Hejnol A."/>
        </authorList>
    </citation>
    <scope>NUCLEOTIDE SEQUENCE [LARGE SCALE GENOMIC DNA]</scope>
</reference>
<evidence type="ECO:0000256" key="4">
    <source>
        <dbReference type="ARBA" id="ARBA00023002"/>
    </source>
</evidence>
<dbReference type="GO" id="GO:0004601">
    <property type="term" value="F:peroxidase activity"/>
    <property type="evidence" value="ECO:0007669"/>
    <property type="project" value="UniProtKB-KW"/>
</dbReference>
<dbReference type="PIRSF" id="PIRSF000303">
    <property type="entry name" value="Glutathion_perox"/>
    <property type="match status" value="1"/>
</dbReference>
<dbReference type="InterPro" id="IPR029760">
    <property type="entry name" value="GPX_CS"/>
</dbReference>
<dbReference type="GO" id="GO:0006979">
    <property type="term" value="P:response to oxidative stress"/>
    <property type="evidence" value="ECO:0007669"/>
    <property type="project" value="InterPro"/>
</dbReference>
<dbReference type="InterPro" id="IPR000889">
    <property type="entry name" value="Glutathione_peroxidase"/>
</dbReference>
<evidence type="ECO:0000313" key="7">
    <source>
        <dbReference type="Proteomes" id="UP000549394"/>
    </source>
</evidence>
<comment type="similarity">
    <text evidence="1 5">Belongs to the glutathione peroxidase family.</text>
</comment>
<dbReference type="PRINTS" id="PR01011">
    <property type="entry name" value="GLUTPROXDASE"/>
</dbReference>
<dbReference type="InterPro" id="IPR036249">
    <property type="entry name" value="Thioredoxin-like_sf"/>
</dbReference>
<gene>
    <name evidence="6" type="ORF">DGYR_LOCUS5697</name>
</gene>
<keyword evidence="2 5" id="KW-0575">Peroxidase</keyword>
<dbReference type="Pfam" id="PF00255">
    <property type="entry name" value="GSHPx"/>
    <property type="match status" value="1"/>
</dbReference>
<name>A0A7I8VM97_9ANNE</name>
<sequence length="143" mass="16461">MSFTDSNYKQLQALHEELADSGLRILGFPCNQFGGQEPGTNEEIKAFAQDKYGVKFDMFSKIEVNGNNADPLYKYLKMKQGGFLGDRIKWNFSKFLVDKMGQPVDRYSPTTSPFVINKKGHNKAALSLYYQYPDYLTLYYTTY</sequence>
<evidence type="ECO:0000256" key="1">
    <source>
        <dbReference type="ARBA" id="ARBA00006926"/>
    </source>
</evidence>
<dbReference type="CDD" id="cd00340">
    <property type="entry name" value="GSH_Peroxidase"/>
    <property type="match status" value="1"/>
</dbReference>
<dbReference type="Gene3D" id="3.40.30.10">
    <property type="entry name" value="Glutaredoxin"/>
    <property type="match status" value="1"/>
</dbReference>
<dbReference type="Proteomes" id="UP000549394">
    <property type="component" value="Unassembled WGS sequence"/>
</dbReference>
<keyword evidence="3" id="KW-0712">Selenocysteine</keyword>
<organism evidence="6 7">
    <name type="scientific">Dimorphilus gyrociliatus</name>
    <dbReference type="NCBI Taxonomy" id="2664684"/>
    <lineage>
        <taxon>Eukaryota</taxon>
        <taxon>Metazoa</taxon>
        <taxon>Spiralia</taxon>
        <taxon>Lophotrochozoa</taxon>
        <taxon>Annelida</taxon>
        <taxon>Polychaeta</taxon>
        <taxon>Polychaeta incertae sedis</taxon>
        <taxon>Dinophilidae</taxon>
        <taxon>Dimorphilus</taxon>
    </lineage>
</organism>
<proteinExistence type="inferred from homology"/>
<keyword evidence="7" id="KW-1185">Reference proteome</keyword>
<keyword evidence="4 5" id="KW-0560">Oxidoreductase</keyword>